<dbReference type="GeneID" id="68117067"/>
<evidence type="ECO:0000256" key="5">
    <source>
        <dbReference type="ARBA" id="ARBA00023274"/>
    </source>
</evidence>
<dbReference type="AlphaFoldDB" id="A0A6A5BF03"/>
<evidence type="ECO:0000256" key="6">
    <source>
        <dbReference type="ARBA" id="ARBA00029455"/>
    </source>
</evidence>
<accession>A0A6A5BF03</accession>
<feature type="compositionally biased region" description="Basic and acidic residues" evidence="7">
    <location>
        <begin position="547"/>
        <end position="569"/>
    </location>
</feature>
<feature type="region of interest" description="Disordered" evidence="7">
    <location>
        <begin position="598"/>
        <end position="620"/>
    </location>
</feature>
<evidence type="ECO:0000256" key="7">
    <source>
        <dbReference type="SAM" id="MobiDB-lite"/>
    </source>
</evidence>
<comment type="caution">
    <text evidence="9">The sequence shown here is derived from an EMBL/GenBank/DDBJ whole genome shotgun (WGS) entry which is preliminary data.</text>
</comment>
<sequence length="620" mass="71359">MKSNNSLLVLSNILSHLSSSETTTQIQQQHQAKYASDEHDDKHSAHDGINKQFIEEIFESGEDSQRQLKEWIKGVYELEKSGKDSLMAQSSGMNKLLVDGFDEEQIWSQLETFHKPLLKQLSNNIENKLQSLESIVPEHVLEYLLEDDSDDDENEDGMNDQEIDERALRRAMANDDDDEEDDENNFDEENDGSDDHHTSKKSLTKPSSIHDERYYIADKSEAETEEDINKFLEVLEQDMDKLDEMDYDMNEQLLTNKELRKAFGELYGEEDEDDEDDEEYNDEEDESNESKTLKTPFELEQERLLAKMEKLEERHVADKEWQEIGEVDAKKRPKNSLVEEGKLTFEHAHKAKPVISEEVTRDLESIIISRIVSGIFDDPVKPEESDKNEDLKQDVQLEHEKSKKSLAQIYEEMYLKKVEGVDIEEEKKEDPVVKATKQKILKQVSDLLQVLNQMSTFTYVAPPRIDLEDESELKSVTNLVTGKEEGEKNAHEILPAVKWLPQAKEEMSEQDKKRKRRQIKEMTSKKSKKAQELVEKLNPGASAHAAKLMDDIDKKKENAKKEKATKLEDASAVGSDKMFGSSKQFFNKIQENIRKIHGAKEAKKEKNGLVSRNSSSASNE</sequence>
<keyword evidence="2" id="KW-0690">Ribosome biogenesis</keyword>
<dbReference type="GO" id="GO:0005732">
    <property type="term" value="C:sno(s)RNA-containing ribonucleoprotein complex"/>
    <property type="evidence" value="ECO:0007669"/>
    <property type="project" value="InterPro"/>
</dbReference>
<dbReference type="RefSeq" id="XP_044556345.1">
    <property type="nucleotide sequence ID" value="XM_044713855.1"/>
</dbReference>
<feature type="compositionally biased region" description="Acidic residues" evidence="7">
    <location>
        <begin position="267"/>
        <end position="287"/>
    </location>
</feature>
<feature type="compositionally biased region" description="Polar residues" evidence="7">
    <location>
        <begin position="610"/>
        <end position="620"/>
    </location>
</feature>
<keyword evidence="8" id="KW-0732">Signal</keyword>
<feature type="compositionally biased region" description="Basic and acidic residues" evidence="7">
    <location>
        <begin position="503"/>
        <end position="512"/>
    </location>
</feature>
<evidence type="ECO:0000313" key="10">
    <source>
        <dbReference type="Proteomes" id="UP000444721"/>
    </source>
</evidence>
<dbReference type="VEuPathDB" id="AmoebaDB:FDP41_009852"/>
<evidence type="ECO:0000313" key="9">
    <source>
        <dbReference type="EMBL" id="KAF0971629.1"/>
    </source>
</evidence>
<name>A0A6A5BF03_NAEFO</name>
<dbReference type="PANTHER" id="PTHR17039">
    <property type="entry name" value="U3 SMALL NUCLEOLAR RIBONUCLEOPROTEIN PROTEIN MPP10"/>
    <property type="match status" value="1"/>
</dbReference>
<feature type="compositionally biased region" description="Basic and acidic residues" evidence="7">
    <location>
        <begin position="598"/>
        <end position="607"/>
    </location>
</feature>
<dbReference type="Proteomes" id="UP000444721">
    <property type="component" value="Unassembled WGS sequence"/>
</dbReference>
<dbReference type="OMA" id="SSEICCV"/>
<dbReference type="OrthoDB" id="445326at2759"/>
<protein>
    <submittedName>
        <fullName evidence="9">Uncharacterized protein</fullName>
    </submittedName>
</protein>
<proteinExistence type="inferred from homology"/>
<comment type="subcellular location">
    <subcellularLocation>
        <location evidence="1">Nucleus</location>
        <location evidence="1">Nucleolus</location>
    </subcellularLocation>
</comment>
<feature type="signal peptide" evidence="8">
    <location>
        <begin position="1"/>
        <end position="20"/>
    </location>
</feature>
<gene>
    <name evidence="9" type="ORF">FDP41_009852</name>
</gene>
<dbReference type="VEuPathDB" id="AmoebaDB:NF0092960"/>
<feature type="compositionally biased region" description="Acidic residues" evidence="7">
    <location>
        <begin position="174"/>
        <end position="192"/>
    </location>
</feature>
<dbReference type="Pfam" id="PF04006">
    <property type="entry name" value="Mpp10"/>
    <property type="match status" value="1"/>
</dbReference>
<dbReference type="InterPro" id="IPR012173">
    <property type="entry name" value="Mpp10"/>
</dbReference>
<comment type="similarity">
    <text evidence="6">Belongs to the MPP10 family.</text>
</comment>
<evidence type="ECO:0000256" key="3">
    <source>
        <dbReference type="ARBA" id="ARBA00022552"/>
    </source>
</evidence>
<evidence type="ECO:0000256" key="2">
    <source>
        <dbReference type="ARBA" id="ARBA00022517"/>
    </source>
</evidence>
<keyword evidence="5" id="KW-0687">Ribonucleoprotein</keyword>
<feature type="region of interest" description="Disordered" evidence="7">
    <location>
        <begin position="503"/>
        <end position="574"/>
    </location>
</feature>
<feature type="region of interest" description="Disordered" evidence="7">
    <location>
        <begin position="264"/>
        <end position="296"/>
    </location>
</feature>
<organism evidence="9 10">
    <name type="scientific">Naegleria fowleri</name>
    <name type="common">Brain eating amoeba</name>
    <dbReference type="NCBI Taxonomy" id="5763"/>
    <lineage>
        <taxon>Eukaryota</taxon>
        <taxon>Discoba</taxon>
        <taxon>Heterolobosea</taxon>
        <taxon>Tetramitia</taxon>
        <taxon>Eutetramitia</taxon>
        <taxon>Vahlkampfiidae</taxon>
        <taxon>Naegleria</taxon>
    </lineage>
</organism>
<keyword evidence="4" id="KW-0539">Nucleus</keyword>
<dbReference type="GO" id="GO:0006364">
    <property type="term" value="P:rRNA processing"/>
    <property type="evidence" value="ECO:0007669"/>
    <property type="project" value="UniProtKB-KW"/>
</dbReference>
<dbReference type="EMBL" id="VFQX01000074">
    <property type="protein sequence ID" value="KAF0971629.1"/>
    <property type="molecule type" value="Genomic_DNA"/>
</dbReference>
<keyword evidence="3" id="KW-0698">rRNA processing</keyword>
<feature type="chain" id="PRO_5025645491" evidence="8">
    <location>
        <begin position="21"/>
        <end position="620"/>
    </location>
</feature>
<feature type="region of interest" description="Disordered" evidence="7">
    <location>
        <begin position="172"/>
        <end position="205"/>
    </location>
</feature>
<keyword evidence="10" id="KW-1185">Reference proteome</keyword>
<dbReference type="GO" id="GO:0032040">
    <property type="term" value="C:small-subunit processome"/>
    <property type="evidence" value="ECO:0007669"/>
    <property type="project" value="TreeGrafter"/>
</dbReference>
<dbReference type="PANTHER" id="PTHR17039:SF0">
    <property type="entry name" value="U3 SMALL NUCLEOLAR RIBONUCLEOPROTEIN PROTEIN MPP10"/>
    <property type="match status" value="1"/>
</dbReference>
<evidence type="ECO:0000256" key="4">
    <source>
        <dbReference type="ARBA" id="ARBA00023242"/>
    </source>
</evidence>
<evidence type="ECO:0000256" key="1">
    <source>
        <dbReference type="ARBA" id="ARBA00004604"/>
    </source>
</evidence>
<dbReference type="VEuPathDB" id="AmoebaDB:NfTy_080680"/>
<reference evidence="9 10" key="1">
    <citation type="journal article" date="2019" name="Sci. Rep.">
        <title>Nanopore sequencing improves the draft genome of the human pathogenic amoeba Naegleria fowleri.</title>
        <authorList>
            <person name="Liechti N."/>
            <person name="Schurch N."/>
            <person name="Bruggmann R."/>
            <person name="Wittwer M."/>
        </authorList>
    </citation>
    <scope>NUCLEOTIDE SEQUENCE [LARGE SCALE GENOMIC DNA]</scope>
    <source>
        <strain evidence="9 10">ATCC 30894</strain>
    </source>
</reference>
<dbReference type="GO" id="GO:0034457">
    <property type="term" value="C:Mpp10 complex"/>
    <property type="evidence" value="ECO:0007669"/>
    <property type="project" value="InterPro"/>
</dbReference>
<evidence type="ECO:0000256" key="8">
    <source>
        <dbReference type="SAM" id="SignalP"/>
    </source>
</evidence>
<feature type="compositionally biased region" description="Basic and acidic residues" evidence="7">
    <location>
        <begin position="519"/>
        <end position="535"/>
    </location>
</feature>